<evidence type="ECO:0000256" key="1">
    <source>
        <dbReference type="ARBA" id="ARBA00007150"/>
    </source>
</evidence>
<evidence type="ECO:0000256" key="7">
    <source>
        <dbReference type="HAMAP-Rule" id="MF_01147"/>
    </source>
</evidence>
<dbReference type="GO" id="GO:0005886">
    <property type="term" value="C:plasma membrane"/>
    <property type="evidence" value="ECO:0007669"/>
    <property type="project" value="UniProtKB-SubCell"/>
</dbReference>
<accession>A0A7T4R093</accession>
<comment type="subcellular location">
    <subcellularLocation>
        <location evidence="7">Cell membrane</location>
        <topology evidence="7">Multi-pass membrane protein</topology>
    </subcellularLocation>
</comment>
<dbReference type="UniPathway" id="UPA00664"/>
<dbReference type="PANTHER" id="PTHR30589">
    <property type="entry name" value="PROLIPOPROTEIN DIACYLGLYCERYL TRANSFERASE"/>
    <property type="match status" value="1"/>
</dbReference>
<dbReference type="KEGG" id="snan:I6N98_17140"/>
<dbReference type="GO" id="GO:0008961">
    <property type="term" value="F:phosphatidylglycerol-prolipoprotein diacylglyceryl transferase activity"/>
    <property type="evidence" value="ECO:0007669"/>
    <property type="project" value="UniProtKB-UniRule"/>
</dbReference>
<dbReference type="AlphaFoldDB" id="A0A7T4R093"/>
<feature type="transmembrane region" description="Helical" evidence="7">
    <location>
        <begin position="96"/>
        <end position="113"/>
    </location>
</feature>
<evidence type="ECO:0000256" key="2">
    <source>
        <dbReference type="ARBA" id="ARBA00022475"/>
    </source>
</evidence>
<dbReference type="PROSITE" id="PS01311">
    <property type="entry name" value="LGT"/>
    <property type="match status" value="1"/>
</dbReference>
<dbReference type="PANTHER" id="PTHR30589:SF0">
    <property type="entry name" value="PHOSPHATIDYLGLYCEROL--PROLIPOPROTEIN DIACYLGLYCERYL TRANSFERASE"/>
    <property type="match status" value="1"/>
</dbReference>
<evidence type="ECO:0000256" key="6">
    <source>
        <dbReference type="ARBA" id="ARBA00023136"/>
    </source>
</evidence>
<feature type="transmembrane region" description="Helical" evidence="7">
    <location>
        <begin position="200"/>
        <end position="220"/>
    </location>
</feature>
<dbReference type="Proteomes" id="UP000596063">
    <property type="component" value="Chromosome"/>
</dbReference>
<evidence type="ECO:0000313" key="8">
    <source>
        <dbReference type="EMBL" id="QQD18043.1"/>
    </source>
</evidence>
<comment type="similarity">
    <text evidence="1 7">Belongs to the Lgt family.</text>
</comment>
<organism evidence="8 9">
    <name type="scientific">Spongiibacter nanhainus</name>
    <dbReference type="NCBI Taxonomy" id="2794344"/>
    <lineage>
        <taxon>Bacteria</taxon>
        <taxon>Pseudomonadati</taxon>
        <taxon>Pseudomonadota</taxon>
        <taxon>Gammaproteobacteria</taxon>
        <taxon>Cellvibrionales</taxon>
        <taxon>Spongiibacteraceae</taxon>
        <taxon>Spongiibacter</taxon>
    </lineage>
</organism>
<evidence type="ECO:0000256" key="3">
    <source>
        <dbReference type="ARBA" id="ARBA00022679"/>
    </source>
</evidence>
<keyword evidence="6 7" id="KW-0472">Membrane</keyword>
<evidence type="ECO:0000256" key="4">
    <source>
        <dbReference type="ARBA" id="ARBA00022692"/>
    </source>
</evidence>
<reference evidence="8 9" key="1">
    <citation type="submission" date="2020-12" db="EMBL/GenBank/DDBJ databases">
        <authorList>
            <person name="Shan Y."/>
        </authorList>
    </citation>
    <scope>NUCLEOTIDE SEQUENCE [LARGE SCALE GENOMIC DNA]</scope>
    <source>
        <strain evidence="9">csc3.9</strain>
    </source>
</reference>
<comment type="function">
    <text evidence="7">Catalyzes the transfer of the diacylglyceryl group from phosphatidylglycerol to the sulfhydryl group of the N-terminal cysteine of a prolipoprotein, the first step in the formation of mature lipoproteins.</text>
</comment>
<proteinExistence type="inferred from homology"/>
<dbReference type="InterPro" id="IPR001640">
    <property type="entry name" value="Lgt"/>
</dbReference>
<keyword evidence="5 7" id="KW-1133">Transmembrane helix</keyword>
<dbReference type="NCBIfam" id="TIGR00544">
    <property type="entry name" value="lgt"/>
    <property type="match status" value="1"/>
</dbReference>
<keyword evidence="8" id="KW-0449">Lipoprotein</keyword>
<feature type="transmembrane region" description="Helical" evidence="7">
    <location>
        <begin position="240"/>
        <end position="257"/>
    </location>
</feature>
<keyword evidence="3 7" id="KW-0808">Transferase</keyword>
<keyword evidence="9" id="KW-1185">Reference proteome</keyword>
<feature type="transmembrane region" description="Helical" evidence="7">
    <location>
        <begin position="56"/>
        <end position="76"/>
    </location>
</feature>
<evidence type="ECO:0000313" key="9">
    <source>
        <dbReference type="Proteomes" id="UP000596063"/>
    </source>
</evidence>
<sequence>MLTHPNIDPVAVQLGPLAVHWYGLMYLAGFAAAWYLGRRRCRQPWSPLKEEQVEDLIFYGAMGVILGGRFGYVVFYNFPQFVDDPLWLFRVWEGGMAFHGGLLGVILALTLFARKIKVSVFAIWDFVAPLVPIGLGLGRLGNFIGQELWGRPTDAAVGMIFPNDPSQLPRHPSQLYQFALEGVLLFAILYWYTRKPRPRLAPGALFLVCYGLFRFVVEFYRQPDSHIGFDAFGWLTRGQLLSLPMIAVGLAVMVYAYRRDAHLSKN</sequence>
<feature type="transmembrane region" description="Helical" evidence="7">
    <location>
        <begin position="120"/>
        <end position="140"/>
    </location>
</feature>
<name>A0A7T4R093_9GAMM</name>
<comment type="catalytic activity">
    <reaction evidence="7">
        <text>L-cysteinyl-[prolipoprotein] + a 1,2-diacyl-sn-glycero-3-phospho-(1'-sn-glycerol) = an S-1,2-diacyl-sn-glyceryl-L-cysteinyl-[prolipoprotein] + sn-glycerol 1-phosphate + H(+)</text>
        <dbReference type="Rhea" id="RHEA:56712"/>
        <dbReference type="Rhea" id="RHEA-COMP:14679"/>
        <dbReference type="Rhea" id="RHEA-COMP:14680"/>
        <dbReference type="ChEBI" id="CHEBI:15378"/>
        <dbReference type="ChEBI" id="CHEBI:29950"/>
        <dbReference type="ChEBI" id="CHEBI:57685"/>
        <dbReference type="ChEBI" id="CHEBI:64716"/>
        <dbReference type="ChEBI" id="CHEBI:140658"/>
        <dbReference type="EC" id="2.5.1.145"/>
    </reaction>
</comment>
<feature type="transmembrane region" description="Helical" evidence="7">
    <location>
        <begin position="175"/>
        <end position="193"/>
    </location>
</feature>
<dbReference type="EMBL" id="CP066167">
    <property type="protein sequence ID" value="QQD18043.1"/>
    <property type="molecule type" value="Genomic_DNA"/>
</dbReference>
<dbReference type="EC" id="2.5.1.145" evidence="7"/>
<evidence type="ECO:0000256" key="5">
    <source>
        <dbReference type="ARBA" id="ARBA00022989"/>
    </source>
</evidence>
<feature type="transmembrane region" description="Helical" evidence="7">
    <location>
        <begin position="20"/>
        <end position="36"/>
    </location>
</feature>
<keyword evidence="4 7" id="KW-0812">Transmembrane</keyword>
<dbReference type="RefSeq" id="WP_198569541.1">
    <property type="nucleotide sequence ID" value="NZ_CP066167.1"/>
</dbReference>
<comment type="pathway">
    <text evidence="7">Protein modification; lipoprotein biosynthesis (diacylglyceryl transfer).</text>
</comment>
<gene>
    <name evidence="7" type="primary">lgt</name>
    <name evidence="8" type="ORF">I6N98_17140</name>
</gene>
<dbReference type="GO" id="GO:0042158">
    <property type="term" value="P:lipoprotein biosynthetic process"/>
    <property type="evidence" value="ECO:0007669"/>
    <property type="project" value="UniProtKB-UniRule"/>
</dbReference>
<feature type="binding site" evidence="7">
    <location>
        <position position="139"/>
    </location>
    <ligand>
        <name>a 1,2-diacyl-sn-glycero-3-phospho-(1'-sn-glycerol)</name>
        <dbReference type="ChEBI" id="CHEBI:64716"/>
    </ligand>
</feature>
<dbReference type="Pfam" id="PF01790">
    <property type="entry name" value="LGT"/>
    <property type="match status" value="1"/>
</dbReference>
<keyword evidence="2 7" id="KW-1003">Cell membrane</keyword>
<dbReference type="HAMAP" id="MF_01147">
    <property type="entry name" value="Lgt"/>
    <property type="match status" value="1"/>
</dbReference>
<protein>
    <recommendedName>
        <fullName evidence="7">Phosphatidylglycerol--prolipoprotein diacylglyceryl transferase</fullName>
        <ecNumber evidence="7">2.5.1.145</ecNumber>
    </recommendedName>
</protein>